<accession>A0A5J4VXV4</accession>
<comment type="caution">
    <text evidence="1">The sequence shown here is derived from an EMBL/GenBank/DDBJ whole genome shotgun (WGS) entry which is preliminary data.</text>
</comment>
<sequence>MHINQGLDQQRLAIRRWSRICLYYIQYYGDIQVQSELVNIGYGRVMSITLSTAGGIGEEQDEQISNGLSRISWFPYELHEGRTWQPSFQPLPLLVRNTQEQIEEEGANEEVEAQMTNKENKWNSNGQANSTKAVTLNRFIHRH</sequence>
<reference evidence="1 2" key="1">
    <citation type="submission" date="2019-03" db="EMBL/GenBank/DDBJ databases">
        <title>Single cell metagenomics reveals metabolic interactions within the superorganism composed of flagellate Streblomastix strix and complex community of Bacteroidetes bacteria on its surface.</title>
        <authorList>
            <person name="Treitli S.C."/>
            <person name="Kolisko M."/>
            <person name="Husnik F."/>
            <person name="Keeling P."/>
            <person name="Hampl V."/>
        </authorList>
    </citation>
    <scope>NUCLEOTIDE SEQUENCE [LARGE SCALE GENOMIC DNA]</scope>
    <source>
        <strain evidence="1">ST1C</strain>
    </source>
</reference>
<dbReference type="Proteomes" id="UP000324800">
    <property type="component" value="Unassembled WGS sequence"/>
</dbReference>
<evidence type="ECO:0000313" key="1">
    <source>
        <dbReference type="EMBL" id="KAA6387139.1"/>
    </source>
</evidence>
<gene>
    <name evidence="1" type="ORF">EZS28_017336</name>
</gene>
<dbReference type="AlphaFoldDB" id="A0A5J4VXV4"/>
<name>A0A5J4VXV4_9EUKA</name>
<proteinExistence type="predicted"/>
<protein>
    <submittedName>
        <fullName evidence="1">Uncharacterized protein</fullName>
    </submittedName>
</protein>
<organism evidence="1 2">
    <name type="scientific">Streblomastix strix</name>
    <dbReference type="NCBI Taxonomy" id="222440"/>
    <lineage>
        <taxon>Eukaryota</taxon>
        <taxon>Metamonada</taxon>
        <taxon>Preaxostyla</taxon>
        <taxon>Oxymonadida</taxon>
        <taxon>Streblomastigidae</taxon>
        <taxon>Streblomastix</taxon>
    </lineage>
</organism>
<evidence type="ECO:0000313" key="2">
    <source>
        <dbReference type="Proteomes" id="UP000324800"/>
    </source>
</evidence>
<dbReference type="EMBL" id="SNRW01004500">
    <property type="protein sequence ID" value="KAA6387139.1"/>
    <property type="molecule type" value="Genomic_DNA"/>
</dbReference>